<protein>
    <submittedName>
        <fullName evidence="1">Uncharacterized protein</fullName>
    </submittedName>
</protein>
<sequence>MVPSAAHAATVPSGWTLITSKSVYPLSSKYISIFSHSNYRYTYPRLDWNGDSYGALVTSRAEPGLTTDKFAVTVSSGTFLFRNVANNRYVCAEISHLTYPGVLRARTSVDAPGPWEKFRLYYSSSQVAWALMSTANNKWVTAHTEYASPLVGLMVADSNTLGTKQKFGFTGWTA</sequence>
<gene>
    <name evidence="1" type="ORF">Air01nite_18450</name>
</gene>
<organism evidence="1 2">
    <name type="scientific">Asanoa iriomotensis</name>
    <dbReference type="NCBI Taxonomy" id="234613"/>
    <lineage>
        <taxon>Bacteria</taxon>
        <taxon>Bacillati</taxon>
        <taxon>Actinomycetota</taxon>
        <taxon>Actinomycetes</taxon>
        <taxon>Micromonosporales</taxon>
        <taxon>Micromonosporaceae</taxon>
        <taxon>Asanoa</taxon>
    </lineage>
</organism>
<dbReference type="CDD" id="cd00257">
    <property type="entry name" value="beta-trefoil_FSCN-like"/>
    <property type="match status" value="1"/>
</dbReference>
<dbReference type="Proteomes" id="UP000624325">
    <property type="component" value="Unassembled WGS sequence"/>
</dbReference>
<name>A0ABQ4C0B8_9ACTN</name>
<evidence type="ECO:0000313" key="1">
    <source>
        <dbReference type="EMBL" id="GIF55750.1"/>
    </source>
</evidence>
<dbReference type="EMBL" id="BONC01000009">
    <property type="protein sequence ID" value="GIF55750.1"/>
    <property type="molecule type" value="Genomic_DNA"/>
</dbReference>
<proteinExistence type="predicted"/>
<keyword evidence="2" id="KW-1185">Reference proteome</keyword>
<reference evidence="1 2" key="1">
    <citation type="submission" date="2021-01" db="EMBL/GenBank/DDBJ databases">
        <title>Whole genome shotgun sequence of Asanoa iriomotensis NBRC 100142.</title>
        <authorList>
            <person name="Komaki H."/>
            <person name="Tamura T."/>
        </authorList>
    </citation>
    <scope>NUCLEOTIDE SEQUENCE [LARGE SCALE GENOMIC DNA]</scope>
    <source>
        <strain evidence="1 2">NBRC 100142</strain>
    </source>
</reference>
<accession>A0ABQ4C0B8</accession>
<dbReference type="Gene3D" id="2.80.10.50">
    <property type="match status" value="1"/>
</dbReference>
<dbReference type="InterPro" id="IPR008999">
    <property type="entry name" value="Actin-crosslinking"/>
</dbReference>
<evidence type="ECO:0000313" key="2">
    <source>
        <dbReference type="Proteomes" id="UP000624325"/>
    </source>
</evidence>
<comment type="caution">
    <text evidence="1">The sequence shown here is derived from an EMBL/GenBank/DDBJ whole genome shotgun (WGS) entry which is preliminary data.</text>
</comment>
<dbReference type="SUPFAM" id="SSF50405">
    <property type="entry name" value="Actin-crosslinking proteins"/>
    <property type="match status" value="1"/>
</dbReference>